<sequence length="120" mass="14439">MLTKKTYSFVTSNRNFDNQVFLNDKSTYYYQICTFPDPKTSRYHMRRFLFDGENNVSDITNYYLSQDQNALFYKTKTPNIYRAYPMNNFTNIDYPTEEDLDVARSELFGIKLNNTNYYNI</sequence>
<organism evidence="1">
    <name type="scientific">Hokovirus HKV1</name>
    <dbReference type="NCBI Taxonomy" id="1977638"/>
    <lineage>
        <taxon>Viruses</taxon>
        <taxon>Varidnaviria</taxon>
        <taxon>Bamfordvirae</taxon>
        <taxon>Nucleocytoviricota</taxon>
        <taxon>Megaviricetes</taxon>
        <taxon>Imitervirales</taxon>
        <taxon>Mimiviridae</taxon>
        <taxon>Klosneuvirinae</taxon>
        <taxon>Hokovirus</taxon>
    </lineage>
</organism>
<gene>
    <name evidence="1" type="ORF">Hokovirus_3_98</name>
</gene>
<evidence type="ECO:0000313" key="1">
    <source>
        <dbReference type="EMBL" id="ARF10825.1"/>
    </source>
</evidence>
<protein>
    <submittedName>
        <fullName evidence="1">Uncharacterized protein</fullName>
    </submittedName>
</protein>
<dbReference type="EMBL" id="KY684105">
    <property type="protein sequence ID" value="ARF10825.1"/>
    <property type="molecule type" value="Genomic_DNA"/>
</dbReference>
<reference evidence="1" key="1">
    <citation type="journal article" date="2017" name="Science">
        <title>Giant viruses with an expanded complement of translation system components.</title>
        <authorList>
            <person name="Schulz F."/>
            <person name="Yutin N."/>
            <person name="Ivanova N.N."/>
            <person name="Ortega D.R."/>
            <person name="Lee T.K."/>
            <person name="Vierheilig J."/>
            <person name="Daims H."/>
            <person name="Horn M."/>
            <person name="Wagner M."/>
            <person name="Jensen G.J."/>
            <person name="Kyrpides N.C."/>
            <person name="Koonin E.V."/>
            <person name="Woyke T."/>
        </authorList>
    </citation>
    <scope>NUCLEOTIDE SEQUENCE</scope>
    <source>
        <strain evidence="1">HKV1</strain>
    </source>
</reference>
<proteinExistence type="predicted"/>
<name>A0A1V0SGI0_9VIRU</name>
<accession>A0A1V0SGI0</accession>